<dbReference type="InterPro" id="IPR050391">
    <property type="entry name" value="Mito_Metabolite_Transporter"/>
</dbReference>
<protein>
    <recommendedName>
        <fullName evidence="9">Mitochondrial carrier protein</fullName>
    </recommendedName>
</protein>
<evidence type="ECO:0000256" key="3">
    <source>
        <dbReference type="ARBA" id="ARBA00022692"/>
    </source>
</evidence>
<proteinExistence type="predicted"/>
<keyword evidence="6 7" id="KW-0472">Membrane</keyword>
<dbReference type="Gene3D" id="1.50.40.10">
    <property type="entry name" value="Mitochondrial carrier domain"/>
    <property type="match status" value="1"/>
</dbReference>
<evidence type="ECO:0000256" key="5">
    <source>
        <dbReference type="ARBA" id="ARBA00022989"/>
    </source>
</evidence>
<reference evidence="8" key="1">
    <citation type="journal article" date="2020" name="Nature">
        <title>Giant virus diversity and host interactions through global metagenomics.</title>
        <authorList>
            <person name="Schulz F."/>
            <person name="Roux S."/>
            <person name="Paez-Espino D."/>
            <person name="Jungbluth S."/>
            <person name="Walsh D.A."/>
            <person name="Denef V.J."/>
            <person name="McMahon K.D."/>
            <person name="Konstantinidis K.T."/>
            <person name="Eloe-Fadrosh E.A."/>
            <person name="Kyrpides N.C."/>
            <person name="Woyke T."/>
        </authorList>
    </citation>
    <scope>NUCLEOTIDE SEQUENCE</scope>
    <source>
        <strain evidence="8">GVMAG-M-3300024302-11</strain>
    </source>
</reference>
<dbReference type="InterPro" id="IPR023395">
    <property type="entry name" value="MCP_dom_sf"/>
</dbReference>
<dbReference type="Pfam" id="PF00153">
    <property type="entry name" value="Mito_carr"/>
    <property type="match status" value="3"/>
</dbReference>
<dbReference type="AlphaFoldDB" id="A0A6C0IT94"/>
<keyword evidence="5 7" id="KW-1133">Transmembrane helix</keyword>
<evidence type="ECO:0000256" key="6">
    <source>
        <dbReference type="ARBA" id="ARBA00023136"/>
    </source>
</evidence>
<name>A0A6C0IT94_9ZZZZ</name>
<dbReference type="PANTHER" id="PTHR45618">
    <property type="entry name" value="MITOCHONDRIAL DICARBOXYLATE CARRIER-RELATED"/>
    <property type="match status" value="1"/>
</dbReference>
<dbReference type="EMBL" id="MN740258">
    <property type="protein sequence ID" value="QHT96494.1"/>
    <property type="molecule type" value="Genomic_DNA"/>
</dbReference>
<keyword evidence="4" id="KW-0677">Repeat</keyword>
<evidence type="ECO:0000256" key="2">
    <source>
        <dbReference type="ARBA" id="ARBA00022448"/>
    </source>
</evidence>
<dbReference type="PROSITE" id="PS50920">
    <property type="entry name" value="SOLCAR"/>
    <property type="match status" value="3"/>
</dbReference>
<keyword evidence="3 7" id="KW-0812">Transmembrane</keyword>
<evidence type="ECO:0000313" key="8">
    <source>
        <dbReference type="EMBL" id="QHT96494.1"/>
    </source>
</evidence>
<evidence type="ECO:0000256" key="4">
    <source>
        <dbReference type="ARBA" id="ARBA00022737"/>
    </source>
</evidence>
<keyword evidence="2" id="KW-0813">Transport</keyword>
<dbReference type="GO" id="GO:0016020">
    <property type="term" value="C:membrane"/>
    <property type="evidence" value="ECO:0007669"/>
    <property type="project" value="UniProtKB-SubCell"/>
</dbReference>
<comment type="subcellular location">
    <subcellularLocation>
        <location evidence="1">Membrane</location>
        <topology evidence="1">Multi-pass membrane protein</topology>
    </subcellularLocation>
</comment>
<feature type="transmembrane region" description="Helical" evidence="7">
    <location>
        <begin position="12"/>
        <end position="30"/>
    </location>
</feature>
<dbReference type="SUPFAM" id="SSF103506">
    <property type="entry name" value="Mitochondrial carrier"/>
    <property type="match status" value="1"/>
</dbReference>
<dbReference type="InterPro" id="IPR018108">
    <property type="entry name" value="MCP_transmembrane"/>
</dbReference>
<evidence type="ECO:0000256" key="1">
    <source>
        <dbReference type="ARBA" id="ARBA00004141"/>
    </source>
</evidence>
<evidence type="ECO:0008006" key="9">
    <source>
        <dbReference type="Google" id="ProtNLM"/>
    </source>
</evidence>
<accession>A0A6C0IT94</accession>
<organism evidence="8">
    <name type="scientific">viral metagenome</name>
    <dbReference type="NCBI Taxonomy" id="1070528"/>
    <lineage>
        <taxon>unclassified sequences</taxon>
        <taxon>metagenomes</taxon>
        <taxon>organismal metagenomes</taxon>
    </lineage>
</organism>
<evidence type="ECO:0000256" key="7">
    <source>
        <dbReference type="SAM" id="Phobius"/>
    </source>
</evidence>
<sequence length="281" mass="31102">MNSSNITNNPSFLASIGLAGGTGVLIVNVTHPIDVIKTRMQIKKGFSIHQMIKSEGFFSLYRGLPVTWLREASYTSIKLGAYGPIRDVICNKDGPTPFHLKFISGSLSGGIGSCFGNPFDVIKTMQMAGEKKSISEIVKQMLEKQGVYGFSRGLQANIARGVVLNGTKMACYDEAKNFVTKSTGFDRNDIRCQFLSAGIAGFFMACTVTPIDMMKTRLMNQPINEIHYNGLIDCFTKVLTKEGPFAFYRGFLPIWGRFAPQATLQLVVFEQLLKFTKYNPI</sequence>